<keyword evidence="2" id="KW-0472">Membrane</keyword>
<feature type="region of interest" description="Disordered" evidence="1">
    <location>
        <begin position="46"/>
        <end position="65"/>
    </location>
</feature>
<dbReference type="Pfam" id="PF13896">
    <property type="entry name" value="Glyco_transf_49"/>
    <property type="match status" value="1"/>
</dbReference>
<feature type="transmembrane region" description="Helical" evidence="2">
    <location>
        <begin position="9"/>
        <end position="29"/>
    </location>
</feature>
<evidence type="ECO:0000256" key="1">
    <source>
        <dbReference type="SAM" id="MobiDB-lite"/>
    </source>
</evidence>
<dbReference type="Proteomes" id="UP000827092">
    <property type="component" value="Unassembled WGS sequence"/>
</dbReference>
<protein>
    <recommendedName>
        <fullName evidence="5">N-acetyllactosaminide beta-1,3-N-acetylglucosaminyltransferase</fullName>
    </recommendedName>
</protein>
<proteinExistence type="predicted"/>
<dbReference type="PANTHER" id="PTHR47412:SF1">
    <property type="entry name" value="FI01434P-RELATED"/>
    <property type="match status" value="1"/>
</dbReference>
<feature type="region of interest" description="Disordered" evidence="1">
    <location>
        <begin position="71"/>
        <end position="94"/>
    </location>
</feature>
<evidence type="ECO:0008006" key="5">
    <source>
        <dbReference type="Google" id="ProtNLM"/>
    </source>
</evidence>
<organism evidence="3 4">
    <name type="scientific">Oedothorax gibbosus</name>
    <dbReference type="NCBI Taxonomy" id="931172"/>
    <lineage>
        <taxon>Eukaryota</taxon>
        <taxon>Metazoa</taxon>
        <taxon>Ecdysozoa</taxon>
        <taxon>Arthropoda</taxon>
        <taxon>Chelicerata</taxon>
        <taxon>Arachnida</taxon>
        <taxon>Araneae</taxon>
        <taxon>Araneomorphae</taxon>
        <taxon>Entelegynae</taxon>
        <taxon>Araneoidea</taxon>
        <taxon>Linyphiidae</taxon>
        <taxon>Erigoninae</taxon>
        <taxon>Oedothorax</taxon>
    </lineage>
</organism>
<evidence type="ECO:0000256" key="2">
    <source>
        <dbReference type="SAM" id="Phobius"/>
    </source>
</evidence>
<evidence type="ECO:0000313" key="4">
    <source>
        <dbReference type="Proteomes" id="UP000827092"/>
    </source>
</evidence>
<keyword evidence="2" id="KW-0812">Transmembrane</keyword>
<keyword evidence="4" id="KW-1185">Reference proteome</keyword>
<name>A0AAV6UMS9_9ARAC</name>
<keyword evidence="2" id="KW-1133">Transmembrane helix</keyword>
<feature type="compositionally biased region" description="Polar residues" evidence="1">
    <location>
        <begin position="75"/>
        <end position="94"/>
    </location>
</feature>
<sequence>MWLRNEGRLFGVVFVLFNVLLAVFNVLNYRVTSRATVPCVVIVAPTPAPDPRQQHRRAPLPAPQARTAVPVPPSLTWTDPGNAVSENQTASTTPHTRILLPRNATEPEESYNYTSAWDTEIRDKYTIVKRYIPADGFFLRPSGFDEGSVTLSTQGTFEFLHHVSELCSRWDGPLSVSVYAPGTDLPVAVRKILFLRRCGPICVRTNVTWHLAYETVLAPVRLESPEEMAELEQYEPFNCSAGFGPLELVSEIRSSKKLPYPINVARNVARQLATTRYVLASDIELYPSLNIVQRFLQLVSRLAEKDKNAGIVKPRRVFTFPIFEIKKNFSAPKTKAELVKRVKDGHAIFFHKWVCDACQNFPRRDQWLRSLPPEDSLGVFEVTKRQMPRTAWEPIYIGTNEEPLYDERLTWEGKRDKMSQMYELCLMDYDFYVLDNAFLVHAPGIKTLSNLDQRRRAPFMYKNNAVHNKLLAQMKKKYGSRKGC</sequence>
<gene>
    <name evidence="3" type="ORF">JTE90_019756</name>
</gene>
<dbReference type="EMBL" id="JAFNEN010000334">
    <property type="protein sequence ID" value="KAG8185500.1"/>
    <property type="molecule type" value="Genomic_DNA"/>
</dbReference>
<dbReference type="PANTHER" id="PTHR47412">
    <property type="entry name" value="FI01434P-RELATED"/>
    <property type="match status" value="1"/>
</dbReference>
<accession>A0AAV6UMS9</accession>
<dbReference type="AlphaFoldDB" id="A0AAV6UMS9"/>
<comment type="caution">
    <text evidence="3">The sequence shown here is derived from an EMBL/GenBank/DDBJ whole genome shotgun (WGS) entry which is preliminary data.</text>
</comment>
<evidence type="ECO:0000313" key="3">
    <source>
        <dbReference type="EMBL" id="KAG8185500.1"/>
    </source>
</evidence>
<reference evidence="3 4" key="1">
    <citation type="journal article" date="2022" name="Nat. Ecol. Evol.">
        <title>A masculinizing supergene underlies an exaggerated male reproductive morph in a spider.</title>
        <authorList>
            <person name="Hendrickx F."/>
            <person name="De Corte Z."/>
            <person name="Sonet G."/>
            <person name="Van Belleghem S.M."/>
            <person name="Kostlbacher S."/>
            <person name="Vangestel C."/>
        </authorList>
    </citation>
    <scope>NUCLEOTIDE SEQUENCE [LARGE SCALE GENOMIC DNA]</scope>
    <source>
        <strain evidence="3">W744_W776</strain>
    </source>
</reference>